<dbReference type="Pfam" id="PF20047">
    <property type="entry name" value="DUF6449"/>
    <property type="match status" value="1"/>
</dbReference>
<dbReference type="InterPro" id="IPR045611">
    <property type="entry name" value="DUF6449"/>
</dbReference>
<feature type="transmembrane region" description="Helical" evidence="1">
    <location>
        <begin position="20"/>
        <end position="39"/>
    </location>
</feature>
<dbReference type="RefSeq" id="WP_055056511.1">
    <property type="nucleotide sequence ID" value="NZ_CZBA01000016.1"/>
</dbReference>
<dbReference type="EMBL" id="CZBA01000016">
    <property type="protein sequence ID" value="CUP80203.1"/>
    <property type="molecule type" value="Genomic_DNA"/>
</dbReference>
<feature type="transmembrane region" description="Helical" evidence="1">
    <location>
        <begin position="178"/>
        <end position="201"/>
    </location>
</feature>
<sequence length="756" mass="84942">MKSRIFSSKYIKTISKGQIWIPAFIALGFLLAFPVTGMVKLSSWSDLKYSALQSQILYNNLWKDGFVLSGLIIVSIAAFINSVNGFIYLYSGKKTDYYHGLPMKRSEMFLERIFSGLVYYLIPYIVTEFLMICIGAARGFFSLNIMGMAVRMLFLHLIIYLVIYFSIVLIISVTGNMLMGILCLGGMYLYGIVLSLILVAYGQSFWHTFFSEYQYGGFHTLLHSASPGTLILDMVSAYAEGKAGKLLAAVIVLGVVFGVLAWIAYKKRPSESAGKSMVYPWISIVVRFMVVIPGGLAVGWIFYPLTTGKARILWWIFGMILGTVIIHGLLETIYQMSFQGFFAKKSQLLIAGLLVAACALIFQKDLLHFDSYIPKQEDIASVNLNMMSFDQDYYENVQKTKDGDYEITNANNWAEPAMAFTGKNGIGDQTYKALQDIVAGNPKSEEIDGDYTYYSYSSIKYTLKSGKEIYRKYWIGTENLSALVKGLYEEENLKEQKFGFLNLDQKYLKNIGLNDAGGNGYSIFQNDSDKMKQLLEAMKQDVDAATAEDFMQVPEVKIDFAYQLPRKQDVNNMIPGNTNADVQYAEWIVGIYPSFKNTLAILKETGYPLTVEELDIEKIVLNYFNDENGQQEDVTYENPEEIKALKEALTVRYNGYVDKDSEIYQNIYASVFTDKGEAVNTYGLKTEKLPDFVKEKITELGITQSSIQVDAPVTKEETVYTDDSEDMVSQEIIGGADEATSIYLESSGDSGSSETE</sequence>
<keyword evidence="1" id="KW-1133">Transmembrane helix</keyword>
<keyword evidence="1" id="KW-0812">Transmembrane</keyword>
<feature type="transmembrane region" description="Helical" evidence="1">
    <location>
        <begin position="314"/>
        <end position="334"/>
    </location>
</feature>
<evidence type="ECO:0000256" key="1">
    <source>
        <dbReference type="SAM" id="Phobius"/>
    </source>
</evidence>
<feature type="transmembrane region" description="Helical" evidence="1">
    <location>
        <begin position="149"/>
        <end position="171"/>
    </location>
</feature>
<accession>A0A174R3W0</accession>
<evidence type="ECO:0000259" key="2">
    <source>
        <dbReference type="Pfam" id="PF20047"/>
    </source>
</evidence>
<feature type="domain" description="DUF6449" evidence="2">
    <location>
        <begin position="461"/>
        <end position="606"/>
    </location>
</feature>
<gene>
    <name evidence="3" type="ORF">ERS852533_02610</name>
</gene>
<feature type="transmembrane region" description="Helical" evidence="1">
    <location>
        <begin position="66"/>
        <end position="92"/>
    </location>
</feature>
<protein>
    <recommendedName>
        <fullName evidence="2">DUF6449 domain-containing protein</fullName>
    </recommendedName>
</protein>
<feature type="transmembrane region" description="Helical" evidence="1">
    <location>
        <begin position="277"/>
        <end position="302"/>
    </location>
</feature>
<evidence type="ECO:0000313" key="4">
    <source>
        <dbReference type="Proteomes" id="UP000095413"/>
    </source>
</evidence>
<proteinExistence type="predicted"/>
<dbReference type="Proteomes" id="UP000095413">
    <property type="component" value="Unassembled WGS sequence"/>
</dbReference>
<feature type="transmembrane region" description="Helical" evidence="1">
    <location>
        <begin position="246"/>
        <end position="265"/>
    </location>
</feature>
<reference evidence="3 4" key="1">
    <citation type="submission" date="2015-09" db="EMBL/GenBank/DDBJ databases">
        <authorList>
            <consortium name="Pathogen Informatics"/>
        </authorList>
    </citation>
    <scope>NUCLEOTIDE SEQUENCE [LARGE SCALE GENOMIC DNA]</scope>
    <source>
        <strain evidence="3 4">2789STDY5834921</strain>
    </source>
</reference>
<evidence type="ECO:0000313" key="3">
    <source>
        <dbReference type="EMBL" id="CUP80203.1"/>
    </source>
</evidence>
<name>A0A174R3W0_9FIRM</name>
<dbReference type="OrthoDB" id="1643401at2"/>
<dbReference type="AlphaFoldDB" id="A0A174R3W0"/>
<organism evidence="3 4">
    <name type="scientific">Blautia obeum</name>
    <dbReference type="NCBI Taxonomy" id="40520"/>
    <lineage>
        <taxon>Bacteria</taxon>
        <taxon>Bacillati</taxon>
        <taxon>Bacillota</taxon>
        <taxon>Clostridia</taxon>
        <taxon>Lachnospirales</taxon>
        <taxon>Lachnospiraceae</taxon>
        <taxon>Blautia</taxon>
    </lineage>
</organism>
<keyword evidence="1" id="KW-0472">Membrane</keyword>
<feature type="transmembrane region" description="Helical" evidence="1">
    <location>
        <begin position="113"/>
        <end position="137"/>
    </location>
</feature>